<dbReference type="CDD" id="cd03443">
    <property type="entry name" value="PaaI_thioesterase"/>
    <property type="match status" value="1"/>
</dbReference>
<name>A0AAD9WCK9_9HELO</name>
<keyword evidence="2" id="KW-0812">Transmembrane</keyword>
<gene>
    <name evidence="4" type="ORF">QTJ16_003757</name>
</gene>
<dbReference type="PANTHER" id="PTHR47260">
    <property type="entry name" value="UPF0644 PROTEIN PB2B4.06"/>
    <property type="match status" value="1"/>
</dbReference>
<dbReference type="Gene3D" id="3.10.129.10">
    <property type="entry name" value="Hotdog Thioesterase"/>
    <property type="match status" value="1"/>
</dbReference>
<keyword evidence="2" id="KW-1133">Transmembrane helix</keyword>
<dbReference type="PANTHER" id="PTHR47260:SF1">
    <property type="entry name" value="UPF0644 PROTEIN PB2B4.06"/>
    <property type="match status" value="1"/>
</dbReference>
<dbReference type="InterPro" id="IPR029069">
    <property type="entry name" value="HotDog_dom_sf"/>
</dbReference>
<accession>A0AAD9WCK9</accession>
<evidence type="ECO:0000313" key="4">
    <source>
        <dbReference type="EMBL" id="KAK2626582.1"/>
    </source>
</evidence>
<evidence type="ECO:0000259" key="3">
    <source>
        <dbReference type="Pfam" id="PF03061"/>
    </source>
</evidence>
<evidence type="ECO:0000313" key="5">
    <source>
        <dbReference type="Proteomes" id="UP001285354"/>
    </source>
</evidence>
<evidence type="ECO:0000256" key="2">
    <source>
        <dbReference type="SAM" id="Phobius"/>
    </source>
</evidence>
<keyword evidence="5" id="KW-1185">Reference proteome</keyword>
<dbReference type="InterPro" id="IPR006683">
    <property type="entry name" value="Thioestr_dom"/>
</dbReference>
<feature type="domain" description="Thioesterase" evidence="3">
    <location>
        <begin position="203"/>
        <end position="255"/>
    </location>
</feature>
<dbReference type="Proteomes" id="UP001285354">
    <property type="component" value="Unassembled WGS sequence"/>
</dbReference>
<proteinExistence type="predicted"/>
<reference evidence="4" key="1">
    <citation type="submission" date="2023-06" db="EMBL/GenBank/DDBJ databases">
        <title>Draft genome of Marssonina rosae.</title>
        <authorList>
            <person name="Cheng Q."/>
        </authorList>
    </citation>
    <scope>NUCLEOTIDE SEQUENCE</scope>
    <source>
        <strain evidence="4">R4</strain>
    </source>
</reference>
<evidence type="ECO:0000256" key="1">
    <source>
        <dbReference type="SAM" id="MobiDB-lite"/>
    </source>
</evidence>
<keyword evidence="2" id="KW-0472">Membrane</keyword>
<dbReference type="InterPro" id="IPR052061">
    <property type="entry name" value="PTE-AB_protein"/>
</dbReference>
<dbReference type="SUPFAM" id="SSF54637">
    <property type="entry name" value="Thioesterase/thiol ester dehydrase-isomerase"/>
    <property type="match status" value="1"/>
</dbReference>
<feature type="transmembrane region" description="Helical" evidence="2">
    <location>
        <begin position="84"/>
        <end position="105"/>
    </location>
</feature>
<organism evidence="4 5">
    <name type="scientific">Diplocarpon rosae</name>
    <dbReference type="NCBI Taxonomy" id="946125"/>
    <lineage>
        <taxon>Eukaryota</taxon>
        <taxon>Fungi</taxon>
        <taxon>Dikarya</taxon>
        <taxon>Ascomycota</taxon>
        <taxon>Pezizomycotina</taxon>
        <taxon>Leotiomycetes</taxon>
        <taxon>Helotiales</taxon>
        <taxon>Drepanopezizaceae</taxon>
        <taxon>Diplocarpon</taxon>
    </lineage>
</organism>
<dbReference type="Pfam" id="PF03061">
    <property type="entry name" value="4HBT"/>
    <property type="match status" value="1"/>
</dbReference>
<dbReference type="EMBL" id="JAUBYV010000005">
    <property type="protein sequence ID" value="KAK2626582.1"/>
    <property type="molecule type" value="Genomic_DNA"/>
</dbReference>
<protein>
    <recommendedName>
        <fullName evidence="3">Thioesterase domain-containing protein</fullName>
    </recommendedName>
</protein>
<comment type="caution">
    <text evidence="4">The sequence shown here is derived from an EMBL/GenBank/DDBJ whole genome shotgun (WGS) entry which is preliminary data.</text>
</comment>
<feature type="compositionally biased region" description="Pro residues" evidence="1">
    <location>
        <begin position="65"/>
        <end position="74"/>
    </location>
</feature>
<sequence>MITRLSSRASSQSTMLRTISQPTRRCLRILDSQASSRLLLNQLRSYSTPPAATLPPTDLRSQFPSAPPPPPPIQSTPKRSLRPYIYATFFLLLGLTAGQYARLILAPPPLPPAGSKEDSQMVSYLHTLASKLPLVESLSADPSWTAHDAYTSLSPTERATRLTTGALAGARALGGYQRVFHNTETGEMVSVVWFGGAIAGWPGVTHGGATATIMDESLGRCAVNLLEGRTGVTANLEMNYLKPIVTNSFYVVKAVPETGVGGRKAWVKGRLETMDGKVCVESRALFVVPKKFSLREIRKEF</sequence>
<dbReference type="AlphaFoldDB" id="A0AAD9WCK9"/>
<feature type="region of interest" description="Disordered" evidence="1">
    <location>
        <begin position="49"/>
        <end position="78"/>
    </location>
</feature>